<protein>
    <submittedName>
        <fullName evidence="1">Uncharacterized protein</fullName>
    </submittedName>
</protein>
<keyword evidence="2" id="KW-1185">Reference proteome</keyword>
<dbReference type="Proteomes" id="UP000658320">
    <property type="component" value="Unassembled WGS sequence"/>
</dbReference>
<gene>
    <name evidence="1" type="ORF">GCM10010251_83380</name>
</gene>
<evidence type="ECO:0000313" key="2">
    <source>
        <dbReference type="Proteomes" id="UP000658320"/>
    </source>
</evidence>
<sequence>MGGAQGAAFGEVREVVVGAADGVAEHGVDGALAAEDGEEAVGEEVGGAGLGLRGLGEGAAWGGGGVGRAGR</sequence>
<name>A0A918FNH6_9ACTN</name>
<dbReference type="AlphaFoldDB" id="A0A918FNH6"/>
<reference evidence="1" key="2">
    <citation type="submission" date="2020-09" db="EMBL/GenBank/DDBJ databases">
        <authorList>
            <person name="Sun Q."/>
            <person name="Ohkuma M."/>
        </authorList>
    </citation>
    <scope>NUCLEOTIDE SEQUENCE</scope>
    <source>
        <strain evidence="1">JCM 4346</strain>
    </source>
</reference>
<organism evidence="1 2">
    <name type="scientific">Streptomyces aurantiogriseus</name>
    <dbReference type="NCBI Taxonomy" id="66870"/>
    <lineage>
        <taxon>Bacteria</taxon>
        <taxon>Bacillati</taxon>
        <taxon>Actinomycetota</taxon>
        <taxon>Actinomycetes</taxon>
        <taxon>Kitasatosporales</taxon>
        <taxon>Streptomycetaceae</taxon>
        <taxon>Streptomyces</taxon>
    </lineage>
</organism>
<evidence type="ECO:0000313" key="1">
    <source>
        <dbReference type="EMBL" id="GGR53688.1"/>
    </source>
</evidence>
<reference evidence="1" key="1">
    <citation type="journal article" date="2014" name="Int. J. Syst. Evol. Microbiol.">
        <title>Complete genome sequence of Corynebacterium casei LMG S-19264T (=DSM 44701T), isolated from a smear-ripened cheese.</title>
        <authorList>
            <consortium name="US DOE Joint Genome Institute (JGI-PGF)"/>
            <person name="Walter F."/>
            <person name="Albersmeier A."/>
            <person name="Kalinowski J."/>
            <person name="Ruckert C."/>
        </authorList>
    </citation>
    <scope>NUCLEOTIDE SEQUENCE</scope>
    <source>
        <strain evidence="1">JCM 4346</strain>
    </source>
</reference>
<dbReference type="EMBL" id="BMSX01000029">
    <property type="protein sequence ID" value="GGR53688.1"/>
    <property type="molecule type" value="Genomic_DNA"/>
</dbReference>
<comment type="caution">
    <text evidence="1">The sequence shown here is derived from an EMBL/GenBank/DDBJ whole genome shotgun (WGS) entry which is preliminary data.</text>
</comment>
<accession>A0A918FNH6</accession>
<proteinExistence type="predicted"/>